<dbReference type="InterPro" id="IPR013766">
    <property type="entry name" value="Thioredoxin_domain"/>
</dbReference>
<organism evidence="2 3">
    <name type="scientific">Wuchereria bancrofti</name>
    <dbReference type="NCBI Taxonomy" id="6293"/>
    <lineage>
        <taxon>Eukaryota</taxon>
        <taxon>Metazoa</taxon>
        <taxon>Ecdysozoa</taxon>
        <taxon>Nematoda</taxon>
        <taxon>Chromadorea</taxon>
        <taxon>Rhabditida</taxon>
        <taxon>Spirurina</taxon>
        <taxon>Spiruromorpha</taxon>
        <taxon>Filarioidea</taxon>
        <taxon>Onchocercidae</taxon>
        <taxon>Wuchereria</taxon>
    </lineage>
</organism>
<dbReference type="CDD" id="cd03001">
    <property type="entry name" value="PDI_a_P5"/>
    <property type="match status" value="1"/>
</dbReference>
<accession>A0A3P7G3N6</accession>
<evidence type="ECO:0000259" key="1">
    <source>
        <dbReference type="PROSITE" id="PS51352"/>
    </source>
</evidence>
<dbReference type="Gene3D" id="3.40.30.10">
    <property type="entry name" value="Glutaredoxin"/>
    <property type="match status" value="1"/>
</dbReference>
<dbReference type="SUPFAM" id="SSF52833">
    <property type="entry name" value="Thioredoxin-like"/>
    <property type="match status" value="1"/>
</dbReference>
<dbReference type="GO" id="GO:0005788">
    <property type="term" value="C:endoplasmic reticulum lumen"/>
    <property type="evidence" value="ECO:0007669"/>
    <property type="project" value="TreeGrafter"/>
</dbReference>
<protein>
    <recommendedName>
        <fullName evidence="1">Thioredoxin domain-containing protein</fullName>
    </recommendedName>
</protein>
<name>A0A3P7G3N6_WUCBA</name>
<sequence length="177" mass="19710">MVGLSHALYDGNHDVIQLTESDFNNKVLKSDEMWIVEFFAPWCGHCQKLVPEYMKLANALKVGAVDMTQHQSVGAQYNIQGFPTIKIFGANKKVPLDYQGQFSYTSTCGTEPFKNHRNKVIEGPRTAQAMADSLINELRKTVNAKLGISSSSKSRGANDEKSSGKYVIELTDNNFEE</sequence>
<feature type="domain" description="Thioredoxin" evidence="1">
    <location>
        <begin position="1"/>
        <end position="140"/>
    </location>
</feature>
<proteinExistence type="predicted"/>
<dbReference type="PANTHER" id="PTHR45815">
    <property type="entry name" value="PROTEIN DISULFIDE-ISOMERASE A6"/>
    <property type="match status" value="1"/>
</dbReference>
<keyword evidence="3" id="KW-1185">Reference proteome</keyword>
<dbReference type="PANTHER" id="PTHR45815:SF3">
    <property type="entry name" value="PROTEIN DISULFIDE-ISOMERASE A6"/>
    <property type="match status" value="1"/>
</dbReference>
<dbReference type="EMBL" id="UYWW01008738">
    <property type="protein sequence ID" value="VDM15975.1"/>
    <property type="molecule type" value="Genomic_DNA"/>
</dbReference>
<evidence type="ECO:0000313" key="2">
    <source>
        <dbReference type="EMBL" id="VDM15975.1"/>
    </source>
</evidence>
<gene>
    <name evidence="2" type="ORF">WBA_LOCUS9212</name>
</gene>
<dbReference type="Pfam" id="PF00085">
    <property type="entry name" value="Thioredoxin"/>
    <property type="match status" value="1"/>
</dbReference>
<dbReference type="GO" id="GO:0034976">
    <property type="term" value="P:response to endoplasmic reticulum stress"/>
    <property type="evidence" value="ECO:0007669"/>
    <property type="project" value="TreeGrafter"/>
</dbReference>
<dbReference type="PROSITE" id="PS51352">
    <property type="entry name" value="THIOREDOXIN_2"/>
    <property type="match status" value="1"/>
</dbReference>
<dbReference type="GO" id="GO:0015035">
    <property type="term" value="F:protein-disulfide reductase activity"/>
    <property type="evidence" value="ECO:0007669"/>
    <property type="project" value="TreeGrafter"/>
</dbReference>
<feature type="non-terminal residue" evidence="2">
    <location>
        <position position="177"/>
    </location>
</feature>
<dbReference type="PRINTS" id="PR00421">
    <property type="entry name" value="THIOREDOXIN"/>
</dbReference>
<dbReference type="InParanoid" id="A0A3P7G3N6"/>
<dbReference type="Proteomes" id="UP000270924">
    <property type="component" value="Unassembled WGS sequence"/>
</dbReference>
<dbReference type="OrthoDB" id="10264505at2759"/>
<evidence type="ECO:0000313" key="3">
    <source>
        <dbReference type="Proteomes" id="UP000270924"/>
    </source>
</evidence>
<dbReference type="InterPro" id="IPR036249">
    <property type="entry name" value="Thioredoxin-like_sf"/>
</dbReference>
<reference evidence="2 3" key="1">
    <citation type="submission" date="2018-11" db="EMBL/GenBank/DDBJ databases">
        <authorList>
            <consortium name="Pathogen Informatics"/>
        </authorList>
    </citation>
    <scope>NUCLEOTIDE SEQUENCE [LARGE SCALE GENOMIC DNA]</scope>
</reference>
<dbReference type="PROSITE" id="PS00194">
    <property type="entry name" value="THIOREDOXIN_1"/>
    <property type="match status" value="1"/>
</dbReference>
<dbReference type="AlphaFoldDB" id="A0A3P7G3N6"/>
<dbReference type="InterPro" id="IPR017937">
    <property type="entry name" value="Thioredoxin_CS"/>
</dbReference>